<comment type="similarity">
    <text evidence="3 8 9">Belongs to the triosephosphate isomerase family.</text>
</comment>
<feature type="active site" description="Proton acceptor" evidence="8">
    <location>
        <position position="167"/>
    </location>
</feature>
<dbReference type="NCBIfam" id="TIGR00419">
    <property type="entry name" value="tim"/>
    <property type="match status" value="1"/>
</dbReference>
<evidence type="ECO:0000256" key="4">
    <source>
        <dbReference type="ARBA" id="ARBA00022432"/>
    </source>
</evidence>
<dbReference type="RefSeq" id="WP_286292486.1">
    <property type="nucleotide sequence ID" value="NZ_AP024718.1"/>
</dbReference>
<organism evidence="10 11">
    <name type="scientific">Methylomarinovum tepidoasis</name>
    <dbReference type="NCBI Taxonomy" id="2840183"/>
    <lineage>
        <taxon>Bacteria</taxon>
        <taxon>Pseudomonadati</taxon>
        <taxon>Pseudomonadota</taxon>
        <taxon>Gammaproteobacteria</taxon>
        <taxon>Methylococcales</taxon>
        <taxon>Methylothermaceae</taxon>
        <taxon>Methylomarinovum</taxon>
    </lineage>
</organism>
<evidence type="ECO:0000313" key="10">
    <source>
        <dbReference type="EMBL" id="BCX89907.1"/>
    </source>
</evidence>
<dbReference type="GO" id="GO:0004807">
    <property type="term" value="F:triose-phosphate isomerase activity"/>
    <property type="evidence" value="ECO:0007669"/>
    <property type="project" value="UniProtKB-UniRule"/>
</dbReference>
<evidence type="ECO:0000256" key="7">
    <source>
        <dbReference type="ARBA" id="ARBA00023235"/>
    </source>
</evidence>
<comment type="subunit">
    <text evidence="8 9">Homodimer.</text>
</comment>
<feature type="binding site" evidence="8">
    <location>
        <begin position="9"/>
        <end position="11"/>
    </location>
    <ligand>
        <name>substrate</name>
    </ligand>
</feature>
<sequence>MRQPLVVGNWKMNGTRTSARDLAAAIAGGLPANCPVAVGVCPSFVFIPAVAEQLQDTPVQVGAQNVADQDAGAFTGEVSAPMLKEFGCTLAIVGHSERRLIYGEGDALVAARYQKAIEHGICPLLCIGETLEQREAGETFAVVDRQLQAVLDVAGIDSLKQAVIAYEPVWAIGTGRTATPQQAQEVHAHIRRQLAAQGEEIAAQVRILYGGSVNADNAASLFAMADIDGGLIGGASLKADSFLSIVKAAAQTV</sequence>
<comment type="pathway">
    <text evidence="2">Carbohydrate metabolism; erythritol degradation.</text>
</comment>
<accession>A0AAU9C899</accession>
<dbReference type="InterPro" id="IPR000652">
    <property type="entry name" value="Triosephosphate_isomerase"/>
</dbReference>
<name>A0AAU9C899_9GAMM</name>
<evidence type="ECO:0000313" key="11">
    <source>
        <dbReference type="Proteomes" id="UP001321450"/>
    </source>
</evidence>
<dbReference type="Proteomes" id="UP001321450">
    <property type="component" value="Chromosome"/>
</dbReference>
<dbReference type="GO" id="GO:0006094">
    <property type="term" value="P:gluconeogenesis"/>
    <property type="evidence" value="ECO:0007669"/>
    <property type="project" value="UniProtKB-UniRule"/>
</dbReference>
<evidence type="ECO:0000256" key="3">
    <source>
        <dbReference type="ARBA" id="ARBA00007422"/>
    </source>
</evidence>
<dbReference type="HAMAP" id="MF_00147_B">
    <property type="entry name" value="TIM_B"/>
    <property type="match status" value="1"/>
</dbReference>
<dbReference type="GO" id="GO:0046166">
    <property type="term" value="P:glyceraldehyde-3-phosphate biosynthetic process"/>
    <property type="evidence" value="ECO:0007669"/>
    <property type="project" value="TreeGrafter"/>
</dbReference>
<gene>
    <name evidence="8" type="primary">tpiA</name>
    <name evidence="10" type="ORF">MIN45_P2281</name>
</gene>
<dbReference type="FunFam" id="3.20.20.70:FF:000016">
    <property type="entry name" value="Triosephosphate isomerase"/>
    <property type="match status" value="1"/>
</dbReference>
<evidence type="ECO:0000256" key="9">
    <source>
        <dbReference type="RuleBase" id="RU363013"/>
    </source>
</evidence>
<comment type="function">
    <text evidence="8">Involved in the gluconeogenesis. Catalyzes stereospecifically the conversion of dihydroxyacetone phosphate (DHAP) to D-glyceraldehyde-3-phosphate (G3P).</text>
</comment>
<evidence type="ECO:0000256" key="5">
    <source>
        <dbReference type="ARBA" id="ARBA00022490"/>
    </source>
</evidence>
<dbReference type="GO" id="GO:0019563">
    <property type="term" value="P:glycerol catabolic process"/>
    <property type="evidence" value="ECO:0007669"/>
    <property type="project" value="TreeGrafter"/>
</dbReference>
<dbReference type="InterPro" id="IPR035990">
    <property type="entry name" value="TIM_sf"/>
</dbReference>
<evidence type="ECO:0000256" key="2">
    <source>
        <dbReference type="ARBA" id="ARBA00004939"/>
    </source>
</evidence>
<protein>
    <recommendedName>
        <fullName evidence="8 9">Triosephosphate isomerase</fullName>
        <shortName evidence="8">TIM</shortName>
        <shortName evidence="8">TPI</shortName>
        <ecNumber evidence="8 9">5.3.1.1</ecNumber>
    </recommendedName>
    <alternativeName>
        <fullName evidence="8">Triose-phosphate isomerase</fullName>
    </alternativeName>
</protein>
<dbReference type="PANTHER" id="PTHR21139">
    <property type="entry name" value="TRIOSEPHOSPHATE ISOMERASE"/>
    <property type="match status" value="1"/>
</dbReference>
<dbReference type="PROSITE" id="PS00171">
    <property type="entry name" value="TIM_1"/>
    <property type="match status" value="1"/>
</dbReference>
<dbReference type="InterPro" id="IPR022896">
    <property type="entry name" value="TrioseP_Isoase_bac/euk"/>
</dbReference>
<comment type="catalytic activity">
    <reaction evidence="8 9">
        <text>D-glyceraldehyde 3-phosphate = dihydroxyacetone phosphate</text>
        <dbReference type="Rhea" id="RHEA:18585"/>
        <dbReference type="ChEBI" id="CHEBI:57642"/>
        <dbReference type="ChEBI" id="CHEBI:59776"/>
        <dbReference type="EC" id="5.3.1.1"/>
    </reaction>
</comment>
<dbReference type="PROSITE" id="PS51440">
    <property type="entry name" value="TIM_2"/>
    <property type="match status" value="1"/>
</dbReference>
<keyword evidence="7 8" id="KW-0413">Isomerase</keyword>
<keyword evidence="4 8" id="KW-0312">Gluconeogenesis</keyword>
<dbReference type="InterPro" id="IPR013785">
    <property type="entry name" value="Aldolase_TIM"/>
</dbReference>
<dbReference type="GO" id="GO:0006096">
    <property type="term" value="P:glycolytic process"/>
    <property type="evidence" value="ECO:0007669"/>
    <property type="project" value="UniProtKB-UniRule"/>
</dbReference>
<dbReference type="EC" id="5.3.1.1" evidence="8 9"/>
<comment type="pathway">
    <text evidence="1 8 9">Carbohydrate degradation; glycolysis; D-glyceraldehyde 3-phosphate from glycerone phosphate: step 1/1.</text>
</comment>
<reference evidence="11" key="1">
    <citation type="journal article" date="2024" name="Int. J. Syst. Evol. Microbiol.">
        <title>Methylomarinovum tepidoasis sp. nov., a moderately thermophilic methanotroph of the family Methylothermaceae isolated from a deep-sea hydrothermal field.</title>
        <authorList>
            <person name="Hirayama H."/>
            <person name="Takaki Y."/>
            <person name="Abe M."/>
            <person name="Miyazaki M."/>
            <person name="Uematsu K."/>
            <person name="Matsui Y."/>
            <person name="Takai K."/>
        </authorList>
    </citation>
    <scope>NUCLEOTIDE SEQUENCE [LARGE SCALE GENOMIC DNA]</scope>
    <source>
        <strain evidence="11">IN45</strain>
    </source>
</reference>
<evidence type="ECO:0000256" key="1">
    <source>
        <dbReference type="ARBA" id="ARBA00004680"/>
    </source>
</evidence>
<dbReference type="CDD" id="cd00311">
    <property type="entry name" value="TIM"/>
    <property type="match status" value="1"/>
</dbReference>
<dbReference type="EMBL" id="AP024718">
    <property type="protein sequence ID" value="BCX89907.1"/>
    <property type="molecule type" value="Genomic_DNA"/>
</dbReference>
<evidence type="ECO:0000256" key="8">
    <source>
        <dbReference type="HAMAP-Rule" id="MF_00147"/>
    </source>
</evidence>
<evidence type="ECO:0000256" key="6">
    <source>
        <dbReference type="ARBA" id="ARBA00023152"/>
    </source>
</evidence>
<feature type="binding site" evidence="8">
    <location>
        <begin position="233"/>
        <end position="234"/>
    </location>
    <ligand>
        <name>substrate</name>
    </ligand>
</feature>
<keyword evidence="11" id="KW-1185">Reference proteome</keyword>
<dbReference type="InterPro" id="IPR020861">
    <property type="entry name" value="Triosephosphate_isomerase_AS"/>
</dbReference>
<dbReference type="KEGG" id="meiy:MIN45_P2281"/>
<comment type="pathway">
    <text evidence="8 9">Carbohydrate biosynthesis; gluconeogenesis.</text>
</comment>
<feature type="binding site" evidence="8">
    <location>
        <position position="212"/>
    </location>
    <ligand>
        <name>substrate</name>
    </ligand>
</feature>
<feature type="active site" description="Electrophile" evidence="8">
    <location>
        <position position="95"/>
    </location>
</feature>
<feature type="binding site" evidence="8">
    <location>
        <position position="173"/>
    </location>
    <ligand>
        <name>substrate</name>
    </ligand>
</feature>
<dbReference type="SUPFAM" id="SSF51351">
    <property type="entry name" value="Triosephosphate isomerase (TIM)"/>
    <property type="match status" value="1"/>
</dbReference>
<keyword evidence="6 8" id="KW-0324">Glycolysis</keyword>
<proteinExistence type="inferred from homology"/>
<dbReference type="AlphaFoldDB" id="A0AAU9C899"/>
<comment type="subcellular location">
    <subcellularLocation>
        <location evidence="8 9">Cytoplasm</location>
    </subcellularLocation>
</comment>
<dbReference type="PANTHER" id="PTHR21139:SF42">
    <property type="entry name" value="TRIOSEPHOSPHATE ISOMERASE"/>
    <property type="match status" value="1"/>
</dbReference>
<dbReference type="Gene3D" id="3.20.20.70">
    <property type="entry name" value="Aldolase class I"/>
    <property type="match status" value="1"/>
</dbReference>
<dbReference type="Pfam" id="PF00121">
    <property type="entry name" value="TIM"/>
    <property type="match status" value="1"/>
</dbReference>
<dbReference type="GO" id="GO:0005829">
    <property type="term" value="C:cytosol"/>
    <property type="evidence" value="ECO:0007669"/>
    <property type="project" value="TreeGrafter"/>
</dbReference>
<keyword evidence="5 8" id="KW-0963">Cytoplasm</keyword>